<dbReference type="InterPro" id="IPR014914">
    <property type="entry name" value="RES_dom"/>
</dbReference>
<name>A0A245ZE77_9SPHN</name>
<reference evidence="2 3" key="1">
    <citation type="submission" date="2017-03" db="EMBL/GenBank/DDBJ databases">
        <title>Genome sequence of Sphingomonas dokdonensis DSM 21029.</title>
        <authorList>
            <person name="Poehlein A."/>
            <person name="Wuebbeler J.H."/>
            <person name="Steinbuechel A."/>
            <person name="Daniel R."/>
        </authorList>
    </citation>
    <scope>NUCLEOTIDE SEQUENCE [LARGE SCALE GENOMIC DNA]</scope>
    <source>
        <strain evidence="2 3">DSM 21029</strain>
    </source>
</reference>
<dbReference type="Pfam" id="PF08808">
    <property type="entry name" value="RES"/>
    <property type="match status" value="1"/>
</dbReference>
<dbReference type="SMART" id="SM00953">
    <property type="entry name" value="RES"/>
    <property type="match status" value="1"/>
</dbReference>
<sequence>MSDTPLQPLTGRFWRMLGIRWQHRPLDSGSHLAGGRWNPPGTRALYLSADYNTAIQEMYQDLVRPGTLVAFDVAADAIADLTRVDPAITHCLWRDLHMIRRETPPSWTLATALIAQGAQGALVPSVQHRGGRNLVLWRWHAARAADGAGEGAALTLLDPEALLGQG</sequence>
<gene>
    <name evidence="2" type="ORF">SPDO_28940</name>
</gene>
<evidence type="ECO:0000313" key="3">
    <source>
        <dbReference type="Proteomes" id="UP000197290"/>
    </source>
</evidence>
<organism evidence="2 3">
    <name type="scientific">Sphingomonas dokdonensis</name>
    <dbReference type="NCBI Taxonomy" id="344880"/>
    <lineage>
        <taxon>Bacteria</taxon>
        <taxon>Pseudomonadati</taxon>
        <taxon>Pseudomonadota</taxon>
        <taxon>Alphaproteobacteria</taxon>
        <taxon>Sphingomonadales</taxon>
        <taxon>Sphingomonadaceae</taxon>
        <taxon>Sphingomonas</taxon>
    </lineage>
</organism>
<evidence type="ECO:0000313" key="2">
    <source>
        <dbReference type="EMBL" id="OWK28061.1"/>
    </source>
</evidence>
<comment type="caution">
    <text evidence="2">The sequence shown here is derived from an EMBL/GenBank/DDBJ whole genome shotgun (WGS) entry which is preliminary data.</text>
</comment>
<accession>A0A245ZE77</accession>
<protein>
    <submittedName>
        <fullName evidence="2">RES domain protein</fullName>
    </submittedName>
</protein>
<feature type="domain" description="RES" evidence="1">
    <location>
        <begin position="20"/>
        <end position="148"/>
    </location>
</feature>
<dbReference type="EMBL" id="NBBI01000007">
    <property type="protein sequence ID" value="OWK28061.1"/>
    <property type="molecule type" value="Genomic_DNA"/>
</dbReference>
<dbReference type="AlphaFoldDB" id="A0A245ZE77"/>
<dbReference type="Proteomes" id="UP000197290">
    <property type="component" value="Unassembled WGS sequence"/>
</dbReference>
<dbReference type="OrthoDB" id="648213at2"/>
<evidence type="ECO:0000259" key="1">
    <source>
        <dbReference type="SMART" id="SM00953"/>
    </source>
</evidence>
<keyword evidence="3" id="KW-1185">Reference proteome</keyword>
<dbReference type="RefSeq" id="WP_088368218.1">
    <property type="nucleotide sequence ID" value="NZ_NBBI01000007.1"/>
</dbReference>
<proteinExistence type="predicted"/>